<reference evidence="2" key="1">
    <citation type="journal article" date="2024" name="Proc. Natl. Acad. Sci. U.S.A.">
        <title>Extraordinary preservation of gene collinearity over three hundred million years revealed in homosporous lycophytes.</title>
        <authorList>
            <person name="Li C."/>
            <person name="Wickell D."/>
            <person name="Kuo L.Y."/>
            <person name="Chen X."/>
            <person name="Nie B."/>
            <person name="Liao X."/>
            <person name="Peng D."/>
            <person name="Ji J."/>
            <person name="Jenkins J."/>
            <person name="Williams M."/>
            <person name="Shu S."/>
            <person name="Plott C."/>
            <person name="Barry K."/>
            <person name="Rajasekar S."/>
            <person name="Grimwood J."/>
            <person name="Han X."/>
            <person name="Sun S."/>
            <person name="Hou Z."/>
            <person name="He W."/>
            <person name="Dai G."/>
            <person name="Sun C."/>
            <person name="Schmutz J."/>
            <person name="Leebens-Mack J.H."/>
            <person name="Li F.W."/>
            <person name="Wang L."/>
        </authorList>
    </citation>
    <scope>NUCLEOTIDE SEQUENCE [LARGE SCALE GENOMIC DNA]</scope>
    <source>
        <strain evidence="2">cv. PW_Plant_1</strain>
    </source>
</reference>
<accession>A0ACC2AEM3</accession>
<comment type="caution">
    <text evidence="1">The sequence shown here is derived from an EMBL/GenBank/DDBJ whole genome shotgun (WGS) entry which is preliminary data.</text>
</comment>
<proteinExistence type="predicted"/>
<gene>
    <name evidence="1" type="ORF">O6H91_22G034600</name>
</gene>
<organism evidence="1 2">
    <name type="scientific">Diphasiastrum complanatum</name>
    <name type="common">Issler's clubmoss</name>
    <name type="synonym">Lycopodium complanatum</name>
    <dbReference type="NCBI Taxonomy" id="34168"/>
    <lineage>
        <taxon>Eukaryota</taxon>
        <taxon>Viridiplantae</taxon>
        <taxon>Streptophyta</taxon>
        <taxon>Embryophyta</taxon>
        <taxon>Tracheophyta</taxon>
        <taxon>Lycopodiopsida</taxon>
        <taxon>Lycopodiales</taxon>
        <taxon>Lycopodiaceae</taxon>
        <taxon>Lycopodioideae</taxon>
        <taxon>Diphasiastrum</taxon>
    </lineage>
</organism>
<sequence>MGRIYLNHICQNPKIAKLGNSGSGREGNKYDGMRQIGGYDVLEELMVEHFLAVLLVYVFERTTKSWPPSEVIYAQVKVRNFIDCEIFAMWIANAPRNVPSSTISCGLTSLRRSSNTLSGDPQPLIRCFRRKGATWGGGKPSKGETP</sequence>
<keyword evidence="2" id="KW-1185">Reference proteome</keyword>
<evidence type="ECO:0000313" key="2">
    <source>
        <dbReference type="Proteomes" id="UP001162992"/>
    </source>
</evidence>
<name>A0ACC2AEM3_DIPCM</name>
<dbReference type="EMBL" id="CM055113">
    <property type="protein sequence ID" value="KAJ7515916.1"/>
    <property type="molecule type" value="Genomic_DNA"/>
</dbReference>
<dbReference type="Proteomes" id="UP001162992">
    <property type="component" value="Chromosome 22"/>
</dbReference>
<evidence type="ECO:0000313" key="1">
    <source>
        <dbReference type="EMBL" id="KAJ7515916.1"/>
    </source>
</evidence>
<protein>
    <submittedName>
        <fullName evidence="1">Uncharacterized protein</fullName>
    </submittedName>
</protein>